<keyword evidence="5" id="KW-0809">Transit peptide</keyword>
<proteinExistence type="inferred from homology"/>
<dbReference type="Pfam" id="PF25137">
    <property type="entry name" value="ADH_Fe_C"/>
    <property type="match status" value="1"/>
</dbReference>
<keyword evidence="7" id="KW-0496">Mitochondrion</keyword>
<dbReference type="EMBL" id="LAZR01003931">
    <property type="protein sequence ID" value="KKN13354.1"/>
    <property type="molecule type" value="Genomic_DNA"/>
</dbReference>
<dbReference type="InterPro" id="IPR056798">
    <property type="entry name" value="ADH_Fe_C"/>
</dbReference>
<comment type="subcellular location">
    <subcellularLocation>
        <location evidence="2">Mitochondrion</location>
    </subcellularLocation>
</comment>
<feature type="domain" description="Alcohol dehydrogenase iron-type/glycerol dehydrogenase GldA" evidence="9">
    <location>
        <begin position="13"/>
        <end position="184"/>
    </location>
</feature>
<evidence type="ECO:0000259" key="10">
    <source>
        <dbReference type="Pfam" id="PF25137"/>
    </source>
</evidence>
<dbReference type="GO" id="GO:0047988">
    <property type="term" value="F:hydroxyacid-oxoacid transhydrogenase activity"/>
    <property type="evidence" value="ECO:0007669"/>
    <property type="project" value="UniProtKB-EC"/>
</dbReference>
<evidence type="ECO:0000256" key="5">
    <source>
        <dbReference type="ARBA" id="ARBA00022946"/>
    </source>
</evidence>
<dbReference type="SUPFAM" id="SSF56796">
    <property type="entry name" value="Dehydroquinate synthase-like"/>
    <property type="match status" value="1"/>
</dbReference>
<evidence type="ECO:0000256" key="4">
    <source>
        <dbReference type="ARBA" id="ARBA00013182"/>
    </source>
</evidence>
<comment type="caution">
    <text evidence="11">The sequence shown here is derived from an EMBL/GenBank/DDBJ whole genome shotgun (WGS) entry which is preliminary data.</text>
</comment>
<reference evidence="11" key="1">
    <citation type="journal article" date="2015" name="Nature">
        <title>Complex archaea that bridge the gap between prokaryotes and eukaryotes.</title>
        <authorList>
            <person name="Spang A."/>
            <person name="Saw J.H."/>
            <person name="Jorgensen S.L."/>
            <person name="Zaremba-Niedzwiedzka K."/>
            <person name="Martijn J."/>
            <person name="Lind A.E."/>
            <person name="van Eijk R."/>
            <person name="Schleper C."/>
            <person name="Guy L."/>
            <person name="Ettema T.J."/>
        </authorList>
    </citation>
    <scope>NUCLEOTIDE SEQUENCE</scope>
</reference>
<keyword evidence="6" id="KW-0560">Oxidoreductase</keyword>
<name>A0A0F9N5Z8_9ZZZZ</name>
<gene>
    <name evidence="11" type="ORF">LCGC14_1007230</name>
</gene>
<dbReference type="Gene3D" id="3.40.50.1970">
    <property type="match status" value="1"/>
</dbReference>
<sequence>MEYETAFTMDTSSIKYGPGVTREVGYDMKKLGASRVMVVTDPNLADSEPVSITINSLQEANIEFVLYDKARVEPTDTSFKEAIKFANQDKFDGFVGVGGGSSMDTAKVANLYSSHPADFLTYVNHPIGKGSPVPGPLKPMIAIPTTAGTGSETTGVAIFDLEAMHAKTGIAHRSLRPIVGIIDPNNTRTVPKMATASCGFDVICHALESLTAIPFNERPAAESPEMRPAYQGANPISHLWSSKAIEMVSKNIVKVVKDPSDDHARAEMILASTFAGIGFGNAGVHLAHGMSYPVSGMVREYIPEGVKSEHPIIPHGMGVVLTSPAVFRFTAKTNPELHLYAAELMGVDISGVDNKDAGEILANEIIKLMKATGMPNGLKAVGFGSNDIKELVQGTLPQHRVTKLSPRPASAEDLEKLFDESMTLW</sequence>
<evidence type="ECO:0000256" key="6">
    <source>
        <dbReference type="ARBA" id="ARBA00023002"/>
    </source>
</evidence>
<dbReference type="AlphaFoldDB" id="A0A0F9N5Z8"/>
<dbReference type="GO" id="GO:0004022">
    <property type="term" value="F:alcohol dehydrogenase (NAD+) activity"/>
    <property type="evidence" value="ECO:0007669"/>
    <property type="project" value="InterPro"/>
</dbReference>
<evidence type="ECO:0000256" key="3">
    <source>
        <dbReference type="ARBA" id="ARBA00010005"/>
    </source>
</evidence>
<dbReference type="GO" id="GO:0005739">
    <property type="term" value="C:mitochondrion"/>
    <property type="evidence" value="ECO:0007669"/>
    <property type="project" value="UniProtKB-SubCell"/>
</dbReference>
<accession>A0A0F9N5Z8</accession>
<evidence type="ECO:0000256" key="8">
    <source>
        <dbReference type="ARBA" id="ARBA00049496"/>
    </source>
</evidence>
<evidence type="ECO:0000256" key="1">
    <source>
        <dbReference type="ARBA" id="ARBA00000813"/>
    </source>
</evidence>
<feature type="domain" description="Fe-containing alcohol dehydrogenase-like C-terminal" evidence="10">
    <location>
        <begin position="232"/>
        <end position="421"/>
    </location>
</feature>
<evidence type="ECO:0000256" key="2">
    <source>
        <dbReference type="ARBA" id="ARBA00004173"/>
    </source>
</evidence>
<dbReference type="InterPro" id="IPR042157">
    <property type="entry name" value="HOT"/>
</dbReference>
<comment type="similarity">
    <text evidence="3">Belongs to the iron-containing alcohol dehydrogenase family. Hydroxyacid-oxoacid transhydrogenase subfamily.</text>
</comment>
<comment type="catalytic activity">
    <reaction evidence="1">
        <text>(S)-3-hydroxybutanoate + 2-oxoglutarate = (R)-2-hydroxyglutarate + acetoacetate</text>
        <dbReference type="Rhea" id="RHEA:23048"/>
        <dbReference type="ChEBI" id="CHEBI:11047"/>
        <dbReference type="ChEBI" id="CHEBI:13705"/>
        <dbReference type="ChEBI" id="CHEBI:15801"/>
        <dbReference type="ChEBI" id="CHEBI:16810"/>
        <dbReference type="EC" id="1.1.99.24"/>
    </reaction>
</comment>
<evidence type="ECO:0000259" key="9">
    <source>
        <dbReference type="Pfam" id="PF00465"/>
    </source>
</evidence>
<evidence type="ECO:0000256" key="7">
    <source>
        <dbReference type="ARBA" id="ARBA00023128"/>
    </source>
</evidence>
<organism evidence="11">
    <name type="scientific">marine sediment metagenome</name>
    <dbReference type="NCBI Taxonomy" id="412755"/>
    <lineage>
        <taxon>unclassified sequences</taxon>
        <taxon>metagenomes</taxon>
        <taxon>ecological metagenomes</taxon>
    </lineage>
</organism>
<evidence type="ECO:0000313" key="11">
    <source>
        <dbReference type="EMBL" id="KKN13354.1"/>
    </source>
</evidence>
<dbReference type="FunFam" id="3.40.50.1970:FF:000003">
    <property type="entry name" value="Alcohol dehydrogenase, iron-containing"/>
    <property type="match status" value="1"/>
</dbReference>
<dbReference type="FunFam" id="1.20.1090.10:FF:000003">
    <property type="entry name" value="Probable hydroxyacid-oxoacid transhydrogenase, mitochondrial"/>
    <property type="match status" value="1"/>
</dbReference>
<dbReference type="Pfam" id="PF00465">
    <property type="entry name" value="Fe-ADH"/>
    <property type="match status" value="1"/>
</dbReference>
<dbReference type="CDD" id="cd08190">
    <property type="entry name" value="HOT"/>
    <property type="match status" value="1"/>
</dbReference>
<dbReference type="EC" id="1.1.99.24" evidence="4"/>
<protein>
    <recommendedName>
        <fullName evidence="4">hydroxyacid-oxoacid transhydrogenase</fullName>
        <ecNumber evidence="4">1.1.99.24</ecNumber>
    </recommendedName>
</protein>
<dbReference type="Gene3D" id="1.20.1090.10">
    <property type="entry name" value="Dehydroquinate synthase-like - alpha domain"/>
    <property type="match status" value="1"/>
</dbReference>
<comment type="catalytic activity">
    <reaction evidence="8">
        <text>4-hydroxybutanoate + 2-oxoglutarate = (R)-2-hydroxyglutarate + succinate semialdehyde</text>
        <dbReference type="Rhea" id="RHEA:24734"/>
        <dbReference type="ChEBI" id="CHEBI:15801"/>
        <dbReference type="ChEBI" id="CHEBI:16724"/>
        <dbReference type="ChEBI" id="CHEBI:16810"/>
        <dbReference type="ChEBI" id="CHEBI:57706"/>
        <dbReference type="EC" id="1.1.99.24"/>
    </reaction>
</comment>
<dbReference type="PANTHER" id="PTHR11496:SF83">
    <property type="entry name" value="HYDROXYACID-OXOACID TRANSHYDROGENASE, MITOCHONDRIAL"/>
    <property type="match status" value="1"/>
</dbReference>
<dbReference type="GO" id="GO:0046872">
    <property type="term" value="F:metal ion binding"/>
    <property type="evidence" value="ECO:0007669"/>
    <property type="project" value="InterPro"/>
</dbReference>
<dbReference type="PANTHER" id="PTHR11496">
    <property type="entry name" value="ALCOHOL DEHYDROGENASE"/>
    <property type="match status" value="1"/>
</dbReference>
<dbReference type="InterPro" id="IPR001670">
    <property type="entry name" value="ADH_Fe/GldA"/>
</dbReference>
<dbReference type="InterPro" id="IPR039697">
    <property type="entry name" value="Alcohol_dehydrogenase_Fe"/>
</dbReference>